<gene>
    <name evidence="2" type="ORF">IAB44_10990</name>
</gene>
<evidence type="ECO:0000256" key="1">
    <source>
        <dbReference type="SAM" id="Phobius"/>
    </source>
</evidence>
<reference evidence="2" key="1">
    <citation type="submission" date="2020-10" db="EMBL/GenBank/DDBJ databases">
        <authorList>
            <person name="Gilroy R."/>
        </authorList>
    </citation>
    <scope>NUCLEOTIDE SEQUENCE</scope>
    <source>
        <strain evidence="2">CHK190-19873</strain>
    </source>
</reference>
<evidence type="ECO:0000313" key="3">
    <source>
        <dbReference type="Proteomes" id="UP000823935"/>
    </source>
</evidence>
<feature type="transmembrane region" description="Helical" evidence="1">
    <location>
        <begin position="154"/>
        <end position="174"/>
    </location>
</feature>
<feature type="transmembrane region" description="Helical" evidence="1">
    <location>
        <begin position="263"/>
        <end position="286"/>
    </location>
</feature>
<proteinExistence type="predicted"/>
<evidence type="ECO:0008006" key="4">
    <source>
        <dbReference type="Google" id="ProtNLM"/>
    </source>
</evidence>
<feature type="transmembrane region" description="Helical" evidence="1">
    <location>
        <begin position="354"/>
        <end position="372"/>
    </location>
</feature>
<feature type="transmembrane region" description="Helical" evidence="1">
    <location>
        <begin position="293"/>
        <end position="313"/>
    </location>
</feature>
<comment type="caution">
    <text evidence="2">The sequence shown here is derived from an EMBL/GenBank/DDBJ whole genome shotgun (WGS) entry which is preliminary data.</text>
</comment>
<keyword evidence="1" id="KW-0812">Transmembrane</keyword>
<feature type="transmembrane region" description="Helical" evidence="1">
    <location>
        <begin position="202"/>
        <end position="224"/>
    </location>
</feature>
<organism evidence="2 3">
    <name type="scientific">Candidatus Limivivens intestinipullorum</name>
    <dbReference type="NCBI Taxonomy" id="2840858"/>
    <lineage>
        <taxon>Bacteria</taxon>
        <taxon>Bacillati</taxon>
        <taxon>Bacillota</taxon>
        <taxon>Clostridia</taxon>
        <taxon>Lachnospirales</taxon>
        <taxon>Lachnospiraceae</taxon>
        <taxon>Lachnospiraceae incertae sedis</taxon>
        <taxon>Candidatus Limivivens</taxon>
    </lineage>
</organism>
<accession>A0A9D1EUF8</accession>
<dbReference type="AlphaFoldDB" id="A0A9D1EUF8"/>
<keyword evidence="1" id="KW-0472">Membrane</keyword>
<protein>
    <recommendedName>
        <fullName evidence="4">ABC-2 family transporter protein</fullName>
    </recommendedName>
</protein>
<keyword evidence="1" id="KW-1133">Transmembrane helix</keyword>
<dbReference type="EMBL" id="DVIQ01000067">
    <property type="protein sequence ID" value="HIS32054.1"/>
    <property type="molecule type" value="Genomic_DNA"/>
</dbReference>
<name>A0A9D1EUF8_9FIRM</name>
<reference evidence="2" key="2">
    <citation type="journal article" date="2021" name="PeerJ">
        <title>Extensive microbial diversity within the chicken gut microbiome revealed by metagenomics and culture.</title>
        <authorList>
            <person name="Gilroy R."/>
            <person name="Ravi A."/>
            <person name="Getino M."/>
            <person name="Pursley I."/>
            <person name="Horton D.L."/>
            <person name="Alikhan N.F."/>
            <person name="Baker D."/>
            <person name="Gharbi K."/>
            <person name="Hall N."/>
            <person name="Watson M."/>
            <person name="Adriaenssens E.M."/>
            <person name="Foster-Nyarko E."/>
            <person name="Jarju S."/>
            <person name="Secka A."/>
            <person name="Antonio M."/>
            <person name="Oren A."/>
            <person name="Chaudhuri R.R."/>
            <person name="La Ragione R."/>
            <person name="Hildebrand F."/>
            <person name="Pallen M.J."/>
        </authorList>
    </citation>
    <scope>NUCLEOTIDE SEQUENCE</scope>
    <source>
        <strain evidence="2">CHK190-19873</strain>
    </source>
</reference>
<sequence>MRLAVCEWQKLFRLPALWVFLGLCLAFNGLLLAEPSPYDRAFFNETSSDAVALGQRADNGFRARLAALPYTENREILRQSVMRTEDIFETYSTEELAAFYQKATAGDPIAQSILTRKYELLQNRADHLAQTDAALDLYAGPITHDSHQYLYNRLLRAIVTEGILLGVLCTLYLMGCEKRTGTQNLICTSRTGRRLWRRKMRISLAASLGFYALLAAAALGPYLFLWNYDGIWDSSVSSQFNYYSDLFFVRPFLTWTDLTVKQYFIAMILAGGVLVLVFTMLTAAVGLWLKHTYAAAVAVTALCSVSVGLSIAASNSGWWTAYLLLTFSPVSLWLSFNCWFTEMGLSAAIPWQETVGLSLGLFVWGGLTAFTLRSFERKEDVS</sequence>
<feature type="transmembrane region" description="Helical" evidence="1">
    <location>
        <begin position="319"/>
        <end position="342"/>
    </location>
</feature>
<dbReference type="Proteomes" id="UP000823935">
    <property type="component" value="Unassembled WGS sequence"/>
</dbReference>
<evidence type="ECO:0000313" key="2">
    <source>
        <dbReference type="EMBL" id="HIS32054.1"/>
    </source>
</evidence>